<feature type="domain" description="ATPase" evidence="1">
    <location>
        <begin position="6"/>
        <end position="213"/>
    </location>
</feature>
<dbReference type="OrthoDB" id="9813134at2"/>
<dbReference type="Gene3D" id="3.40.50.300">
    <property type="entry name" value="P-loop containing nucleotide triphosphate hydrolases"/>
    <property type="match status" value="1"/>
</dbReference>
<protein>
    <recommendedName>
        <fullName evidence="1">ATPase domain-containing protein</fullName>
    </recommendedName>
</protein>
<dbReference type="SUPFAM" id="SSF52540">
    <property type="entry name" value="P-loop containing nucleoside triphosphate hydrolases"/>
    <property type="match status" value="1"/>
</dbReference>
<dbReference type="InterPro" id="IPR027417">
    <property type="entry name" value="P-loop_NTPase"/>
</dbReference>
<dbReference type="AlphaFoldDB" id="A0A1H3VHG8"/>
<evidence type="ECO:0000259" key="1">
    <source>
        <dbReference type="Pfam" id="PF01637"/>
    </source>
</evidence>
<dbReference type="EMBL" id="FNQY01000001">
    <property type="protein sequence ID" value="SDZ73628.1"/>
    <property type="molecule type" value="Genomic_DNA"/>
</dbReference>
<dbReference type="InterPro" id="IPR011579">
    <property type="entry name" value="ATPase_dom"/>
</dbReference>
<accession>A0A1H3VHG8</accession>
<reference evidence="2 3" key="1">
    <citation type="submission" date="2016-10" db="EMBL/GenBank/DDBJ databases">
        <authorList>
            <person name="de Groot N.N."/>
        </authorList>
    </citation>
    <scope>NUCLEOTIDE SEQUENCE [LARGE SCALE GENOMIC DNA]</scope>
    <source>
        <strain evidence="2 3">Vu-144</strain>
    </source>
</reference>
<dbReference type="PANTHER" id="PTHR34704:SF1">
    <property type="entry name" value="ATPASE"/>
    <property type="match status" value="1"/>
</dbReference>
<evidence type="ECO:0000313" key="3">
    <source>
        <dbReference type="Proteomes" id="UP000199041"/>
    </source>
</evidence>
<dbReference type="Pfam" id="PF01637">
    <property type="entry name" value="ATPase_2"/>
    <property type="match status" value="1"/>
</dbReference>
<name>A0A1H3VHG8_9BACT</name>
<gene>
    <name evidence="2" type="ORF">SAMN05192529_10167</name>
</gene>
<keyword evidence="3" id="KW-1185">Reference proteome</keyword>
<dbReference type="PANTHER" id="PTHR34704">
    <property type="entry name" value="ATPASE"/>
    <property type="match status" value="1"/>
</dbReference>
<dbReference type="GO" id="GO:0005524">
    <property type="term" value="F:ATP binding"/>
    <property type="evidence" value="ECO:0007669"/>
    <property type="project" value="InterPro"/>
</dbReference>
<dbReference type="RefSeq" id="WP_091391995.1">
    <property type="nucleotide sequence ID" value="NZ_FNQY01000001.1"/>
</dbReference>
<dbReference type="STRING" id="551991.SAMN05192529_10167"/>
<dbReference type="Proteomes" id="UP000199041">
    <property type="component" value="Unassembled WGS sequence"/>
</dbReference>
<proteinExistence type="predicted"/>
<organism evidence="2 3">
    <name type="scientific">Arachidicoccus rhizosphaerae</name>
    <dbReference type="NCBI Taxonomy" id="551991"/>
    <lineage>
        <taxon>Bacteria</taxon>
        <taxon>Pseudomonadati</taxon>
        <taxon>Bacteroidota</taxon>
        <taxon>Chitinophagia</taxon>
        <taxon>Chitinophagales</taxon>
        <taxon>Chitinophagaceae</taxon>
        <taxon>Arachidicoccus</taxon>
    </lineage>
</organism>
<sequence>MDKVVGRKEEMEELQRAQSSNRPEFIAIYGRRRIGKTFLVKELFAHKFDFYFTGTANLPMKVQLKLFYRAILKYNFNDEFVPEMPKDWFDAFELLEKLLESISQKEKLIVFLDELPWFDTPRSNFIQALEFFWNSYASTKKILLIVCGSSASWMIHRLIRSRGGLHNRLTSKIKMEPFDLAECASFFKLRGGGFENYQITQLYMALGGVPFYLDLIDTSKSATQNIQDLCFNRKGKLLDEFNELYSSLFKNSGQHLAIIRALSTKRKGLTRTEILQITQLPDAGSTTRLFKELMESGFVKAYLPFGARKKNALFQLVDFFSLFYLSFMEDPDNLEKKDWLLSIDDPKYRAWSGYAFEMVCMQHIRQIKKAMDIGSVQTSSPSWVGVHNDKGCQIDLLIDRRDDVVNVCEIKFSHKAFVISKQYAEDLQDKVHVFREATGTNKSIFLTFITPFGLKDNTYAKSIVQKSLTLSDLFIQLS</sequence>
<evidence type="ECO:0000313" key="2">
    <source>
        <dbReference type="EMBL" id="SDZ73628.1"/>
    </source>
</evidence>